<dbReference type="SUPFAM" id="SSF55785">
    <property type="entry name" value="PYP-like sensor domain (PAS domain)"/>
    <property type="match status" value="5"/>
</dbReference>
<dbReference type="NCBIfam" id="TIGR00229">
    <property type="entry name" value="sensory_box"/>
    <property type="match status" value="4"/>
</dbReference>
<dbReference type="SUPFAM" id="SSF47384">
    <property type="entry name" value="Homodimeric domain of signal transducing histidine kinase"/>
    <property type="match status" value="1"/>
</dbReference>
<accession>A0ABT3JE75</accession>
<evidence type="ECO:0000256" key="5">
    <source>
        <dbReference type="ARBA" id="ARBA00022777"/>
    </source>
</evidence>
<dbReference type="CDD" id="cd00130">
    <property type="entry name" value="PAS"/>
    <property type="match status" value="5"/>
</dbReference>
<proteinExistence type="predicted"/>
<keyword evidence="4" id="KW-0808">Transferase</keyword>
<dbReference type="Proteomes" id="UP001526246">
    <property type="component" value="Unassembled WGS sequence"/>
</dbReference>
<dbReference type="InterPro" id="IPR035965">
    <property type="entry name" value="PAS-like_dom_sf"/>
</dbReference>
<dbReference type="Pfam" id="PF08448">
    <property type="entry name" value="PAS_4"/>
    <property type="match status" value="4"/>
</dbReference>
<dbReference type="InterPro" id="IPR003661">
    <property type="entry name" value="HisK_dim/P_dom"/>
</dbReference>
<dbReference type="InterPro" id="IPR052162">
    <property type="entry name" value="Sensor_kinase/Photoreceptor"/>
</dbReference>
<comment type="catalytic activity">
    <reaction evidence="1">
        <text>ATP + protein L-histidine = ADP + protein N-phospho-L-histidine.</text>
        <dbReference type="EC" id="2.7.13.3"/>
    </reaction>
</comment>
<evidence type="ECO:0000256" key="2">
    <source>
        <dbReference type="ARBA" id="ARBA00012438"/>
    </source>
</evidence>
<gene>
    <name evidence="12" type="ORF">OMW55_06055</name>
</gene>
<dbReference type="Gene3D" id="3.40.50.2300">
    <property type="match status" value="1"/>
</dbReference>
<feature type="domain" description="PAC" evidence="11">
    <location>
        <begin position="477"/>
        <end position="529"/>
    </location>
</feature>
<dbReference type="SMART" id="SM00086">
    <property type="entry name" value="PAC"/>
    <property type="match status" value="4"/>
</dbReference>
<dbReference type="Pfam" id="PF08447">
    <property type="entry name" value="PAS_3"/>
    <property type="match status" value="2"/>
</dbReference>
<dbReference type="InterPro" id="IPR036890">
    <property type="entry name" value="HATPase_C_sf"/>
</dbReference>
<dbReference type="Pfam" id="PF00512">
    <property type="entry name" value="HisKA"/>
    <property type="match status" value="1"/>
</dbReference>
<dbReference type="Pfam" id="PF02518">
    <property type="entry name" value="HATPase_c"/>
    <property type="match status" value="1"/>
</dbReference>
<evidence type="ECO:0000256" key="3">
    <source>
        <dbReference type="ARBA" id="ARBA00022553"/>
    </source>
</evidence>
<dbReference type="RefSeq" id="WP_264881584.1">
    <property type="nucleotide sequence ID" value="NZ_JAPDOB010000001.1"/>
</dbReference>
<feature type="domain" description="PAS" evidence="10">
    <location>
        <begin position="404"/>
        <end position="467"/>
    </location>
</feature>
<keyword evidence="7" id="KW-0175">Coiled coil</keyword>
<dbReference type="Gene3D" id="1.10.287.130">
    <property type="match status" value="1"/>
</dbReference>
<feature type="modified residue" description="4-aspartylphosphate" evidence="6">
    <location>
        <position position="1103"/>
    </location>
</feature>
<feature type="domain" description="Histidine kinase" evidence="8">
    <location>
        <begin position="813"/>
        <end position="1033"/>
    </location>
</feature>
<dbReference type="SMART" id="SM00091">
    <property type="entry name" value="PAS"/>
    <property type="match status" value="5"/>
</dbReference>
<reference evidence="12 13" key="1">
    <citation type="submission" date="2022-10" db="EMBL/GenBank/DDBJ databases">
        <title>Sphingomonas sp.</title>
        <authorList>
            <person name="Jin C."/>
        </authorList>
    </citation>
    <scope>NUCLEOTIDE SEQUENCE [LARGE SCALE GENOMIC DNA]</scope>
    <source>
        <strain evidence="12 13">BN140010</strain>
    </source>
</reference>
<dbReference type="Pfam" id="PF00072">
    <property type="entry name" value="Response_reg"/>
    <property type="match status" value="1"/>
</dbReference>
<dbReference type="InterPro" id="IPR003594">
    <property type="entry name" value="HATPase_dom"/>
</dbReference>
<sequence length="1170" mass="129228">MARLVREHDWSATPLGPINGWPQSLRTAVDLMLSSRQPVYVAWGPELTSIYNDGYIPILGAKHPTGLGQPFDELWSEIREEYRPLVKAVMAGAAQHFVDRPAALAGREGVKVGYFTFSWTPLRDEDGVIRGFLCNGLETTERVEAGRSFRRMFEASPTPFLVVAPDAPRFTIVEVNDAYLAAVMRTREDLLGRGLFEAMPDNPDFAGATGVGNLRASIERAIASKRPDTMLRQRYDIPHPSGGFEERWWDPVNSPLLDEDGKVEAIIHHVVDVTQTAKAEEALRETAERNVEILESISDAFYAVDAEWRFTYINRKAEQWWGRSREELLGKVYWDEFPQAVGSEPYKAHLRAAETREPVRIESVSPIIGRWVDISIYPADQGGLSVYFRDISGRKQIETAHRESEARFRNMADHAPVMMWVTNAFGRCTYLNRRWYEFTGQAEGAGEGFGWLDAVHPEDRPAAEEAFVSANAECRDYRVDFRLRRADGVYRWSIDAAAARFSADGDFLGYVGSVIDIDERREMEDVLREREERLRLAVDNAEVGFWDVDVVNDVLIWPPRTKAMFGISPDVPVTMRDFYEGLHPDDRDATSEAYAAAADPKQRALYDVEYRTIGQEDGVVRWVAAKGRGVFKGTGEDARCVRIIGTAIDITARKTTEDRLRELNDRLESEIEARTAERNRIWEMSRDLFAVMGFDGHLKAINPAWESTLGMDTATLLSLPFTEQVHPGDHDAVEAAMEVLLRGESVGRFEDRLLHADGSWRWISWALVPEGDVFYAVGRDVTAEKEAAAELEAAQEALRQSQKMEAMGQLTGGVAHDFNNLLTPIVGSLDMLQRRGVGSEREQRLIAGAAMSAERARTLVQRLLAFARRQPLQPVPVDLRKLVTGMVDLVASTSGPRVKVEVDLAPENLAVIADPNQLEMAILNLAVNARDAMPDGGSLNVAAREEALADGAALRLEPGRYVRLSVSDSGVGMDAGTVRRAVEPFFSTKGVGRGTGLGLSMVHGLAAQLGGAMRIDSRLGVGTTVELWLPVSKAVAPEAEQSNRMVAAATAGTALLVDDEELVRASTADMLFDLGYEVREAASAEEALRLIDNGLAADVVVTDHLMPGLTGTELARILKERQPAVKILVISGYAEDEGVSADLPRLTKPFRQAELADSLANLTGVGGTPS</sequence>
<name>A0ABT3JE75_9SPHN</name>
<dbReference type="SUPFAM" id="SSF52172">
    <property type="entry name" value="CheY-like"/>
    <property type="match status" value="1"/>
</dbReference>
<dbReference type="PROSITE" id="PS50109">
    <property type="entry name" value="HIS_KIN"/>
    <property type="match status" value="1"/>
</dbReference>
<dbReference type="CDD" id="cd00082">
    <property type="entry name" value="HisKA"/>
    <property type="match status" value="1"/>
</dbReference>
<evidence type="ECO:0000256" key="6">
    <source>
        <dbReference type="PROSITE-ProRule" id="PRU00169"/>
    </source>
</evidence>
<dbReference type="SMART" id="SM00448">
    <property type="entry name" value="REC"/>
    <property type="match status" value="1"/>
</dbReference>
<evidence type="ECO:0000259" key="9">
    <source>
        <dbReference type="PROSITE" id="PS50110"/>
    </source>
</evidence>
<feature type="domain" description="PAS" evidence="10">
    <location>
        <begin position="286"/>
        <end position="331"/>
    </location>
</feature>
<dbReference type="PROSITE" id="PS50110">
    <property type="entry name" value="RESPONSE_REGULATORY"/>
    <property type="match status" value="1"/>
</dbReference>
<evidence type="ECO:0000256" key="1">
    <source>
        <dbReference type="ARBA" id="ARBA00000085"/>
    </source>
</evidence>
<feature type="domain" description="PAC" evidence="11">
    <location>
        <begin position="233"/>
        <end position="285"/>
    </location>
</feature>
<evidence type="ECO:0000313" key="12">
    <source>
        <dbReference type="EMBL" id="MCW3797368.1"/>
    </source>
</evidence>
<dbReference type="InterPro" id="IPR001610">
    <property type="entry name" value="PAC"/>
</dbReference>
<dbReference type="InterPro" id="IPR036097">
    <property type="entry name" value="HisK_dim/P_sf"/>
</dbReference>
<dbReference type="Gene3D" id="3.30.450.20">
    <property type="entry name" value="PAS domain"/>
    <property type="match status" value="6"/>
</dbReference>
<dbReference type="EC" id="2.7.13.3" evidence="2"/>
<dbReference type="Gene3D" id="3.30.565.10">
    <property type="entry name" value="Histidine kinase-like ATPase, C-terminal domain"/>
    <property type="match status" value="1"/>
</dbReference>
<feature type="domain" description="PAC" evidence="11">
    <location>
        <begin position="606"/>
        <end position="662"/>
    </location>
</feature>
<dbReference type="InterPro" id="IPR004358">
    <property type="entry name" value="Sig_transdc_His_kin-like_C"/>
</dbReference>
<dbReference type="InterPro" id="IPR000700">
    <property type="entry name" value="PAS-assoc_C"/>
</dbReference>
<feature type="domain" description="PAS" evidence="10">
    <location>
        <begin position="674"/>
        <end position="744"/>
    </location>
</feature>
<dbReference type="EMBL" id="JAPDOB010000001">
    <property type="protein sequence ID" value="MCW3797368.1"/>
    <property type="molecule type" value="Genomic_DNA"/>
</dbReference>
<dbReference type="PROSITE" id="PS50113">
    <property type="entry name" value="PAC"/>
    <property type="match status" value="3"/>
</dbReference>
<feature type="domain" description="Response regulatory" evidence="9">
    <location>
        <begin position="1053"/>
        <end position="1163"/>
    </location>
</feature>
<evidence type="ECO:0000259" key="10">
    <source>
        <dbReference type="PROSITE" id="PS50112"/>
    </source>
</evidence>
<feature type="coiled-coil region" evidence="7">
    <location>
        <begin position="653"/>
        <end position="680"/>
    </location>
</feature>
<dbReference type="Gene3D" id="2.10.70.100">
    <property type="match status" value="1"/>
</dbReference>
<dbReference type="InterPro" id="IPR000014">
    <property type="entry name" value="PAS"/>
</dbReference>
<dbReference type="PRINTS" id="PR00344">
    <property type="entry name" value="BCTRLSENSOR"/>
</dbReference>
<keyword evidence="13" id="KW-1185">Reference proteome</keyword>
<dbReference type="PANTHER" id="PTHR43304">
    <property type="entry name" value="PHYTOCHROME-LIKE PROTEIN CPH1"/>
    <property type="match status" value="1"/>
</dbReference>
<dbReference type="SMART" id="SM00387">
    <property type="entry name" value="HATPase_c"/>
    <property type="match status" value="1"/>
</dbReference>
<dbReference type="InterPro" id="IPR013655">
    <property type="entry name" value="PAS_fold_3"/>
</dbReference>
<evidence type="ECO:0000256" key="4">
    <source>
        <dbReference type="ARBA" id="ARBA00022679"/>
    </source>
</evidence>
<evidence type="ECO:0000313" key="13">
    <source>
        <dbReference type="Proteomes" id="UP001526246"/>
    </source>
</evidence>
<dbReference type="InterPro" id="IPR005467">
    <property type="entry name" value="His_kinase_dom"/>
</dbReference>
<organism evidence="12 13">
    <name type="scientific">Sphingomonas arvum</name>
    <dbReference type="NCBI Taxonomy" id="2992113"/>
    <lineage>
        <taxon>Bacteria</taxon>
        <taxon>Pseudomonadati</taxon>
        <taxon>Pseudomonadota</taxon>
        <taxon>Alphaproteobacteria</taxon>
        <taxon>Sphingomonadales</taxon>
        <taxon>Sphingomonadaceae</taxon>
        <taxon>Sphingomonas</taxon>
    </lineage>
</organism>
<dbReference type="PROSITE" id="PS50112">
    <property type="entry name" value="PAS"/>
    <property type="match status" value="4"/>
</dbReference>
<feature type="domain" description="PAS" evidence="10">
    <location>
        <begin position="530"/>
        <end position="601"/>
    </location>
</feature>
<comment type="caution">
    <text evidence="12">The sequence shown here is derived from an EMBL/GenBank/DDBJ whole genome shotgun (WGS) entry which is preliminary data.</text>
</comment>
<keyword evidence="5" id="KW-0418">Kinase</keyword>
<dbReference type="PANTHER" id="PTHR43304:SF1">
    <property type="entry name" value="PAC DOMAIN-CONTAINING PROTEIN"/>
    <property type="match status" value="1"/>
</dbReference>
<evidence type="ECO:0000259" key="8">
    <source>
        <dbReference type="PROSITE" id="PS50109"/>
    </source>
</evidence>
<evidence type="ECO:0000256" key="7">
    <source>
        <dbReference type="SAM" id="Coils"/>
    </source>
</evidence>
<protein>
    <recommendedName>
        <fullName evidence="2">histidine kinase</fullName>
        <ecNumber evidence="2">2.7.13.3</ecNumber>
    </recommendedName>
</protein>
<dbReference type="SUPFAM" id="SSF55874">
    <property type="entry name" value="ATPase domain of HSP90 chaperone/DNA topoisomerase II/histidine kinase"/>
    <property type="match status" value="1"/>
</dbReference>
<keyword evidence="3 6" id="KW-0597">Phosphoprotein</keyword>
<dbReference type="InterPro" id="IPR013656">
    <property type="entry name" value="PAS_4"/>
</dbReference>
<dbReference type="InterPro" id="IPR001789">
    <property type="entry name" value="Sig_transdc_resp-reg_receiver"/>
</dbReference>
<dbReference type="SMART" id="SM00388">
    <property type="entry name" value="HisKA"/>
    <property type="match status" value="1"/>
</dbReference>
<dbReference type="InterPro" id="IPR011006">
    <property type="entry name" value="CheY-like_superfamily"/>
</dbReference>
<evidence type="ECO:0000259" key="11">
    <source>
        <dbReference type="PROSITE" id="PS50113"/>
    </source>
</evidence>